<evidence type="ECO:0000259" key="10">
    <source>
        <dbReference type="Pfam" id="PF02879"/>
    </source>
</evidence>
<evidence type="ECO:0000256" key="7">
    <source>
        <dbReference type="RuleBase" id="RU004326"/>
    </source>
</evidence>
<keyword evidence="6 12" id="KW-0413">Isomerase</keyword>
<dbReference type="Pfam" id="PF02878">
    <property type="entry name" value="PGM_PMM_I"/>
    <property type="match status" value="1"/>
</dbReference>
<dbReference type="EMBL" id="JACIFH010000001">
    <property type="protein sequence ID" value="MBB4141215.1"/>
    <property type="molecule type" value="Genomic_DNA"/>
</dbReference>
<dbReference type="InterPro" id="IPR016055">
    <property type="entry name" value="A-D-PHexomutase_a/b/a-I/II/III"/>
</dbReference>
<dbReference type="InterPro" id="IPR005844">
    <property type="entry name" value="A-D-PHexomutase_a/b/a-I"/>
</dbReference>
<dbReference type="Gene3D" id="3.40.120.10">
    <property type="entry name" value="Alpha-D-Glucose-1,6-Bisphosphate, subunit A, domain 3"/>
    <property type="match status" value="3"/>
</dbReference>
<dbReference type="GO" id="GO:0004614">
    <property type="term" value="F:phosphoglucomutase activity"/>
    <property type="evidence" value="ECO:0007669"/>
    <property type="project" value="UniProtKB-EC"/>
</dbReference>
<dbReference type="Gene3D" id="3.30.310.50">
    <property type="entry name" value="Alpha-D-phosphohexomutase, C-terminal domain"/>
    <property type="match status" value="1"/>
</dbReference>
<dbReference type="EC" id="5.4.2.2" evidence="12"/>
<dbReference type="Pfam" id="PF02879">
    <property type="entry name" value="PGM_PMM_II"/>
    <property type="match status" value="1"/>
</dbReference>
<dbReference type="Pfam" id="PF00408">
    <property type="entry name" value="PGM_PMM_IV"/>
    <property type="match status" value="1"/>
</dbReference>
<evidence type="ECO:0000256" key="2">
    <source>
        <dbReference type="ARBA" id="ARBA00010231"/>
    </source>
</evidence>
<dbReference type="GO" id="GO:0000287">
    <property type="term" value="F:magnesium ion binding"/>
    <property type="evidence" value="ECO:0007669"/>
    <property type="project" value="InterPro"/>
</dbReference>
<dbReference type="InterPro" id="IPR005852">
    <property type="entry name" value="PGM_a-D-Glc-sp"/>
</dbReference>
<dbReference type="SUPFAM" id="SSF53738">
    <property type="entry name" value="Phosphoglucomutase, first 3 domains"/>
    <property type="match status" value="3"/>
</dbReference>
<dbReference type="InterPro" id="IPR016066">
    <property type="entry name" value="A-D-PHexomutase_CS"/>
</dbReference>
<sequence length="547" mass="58289">MSRAGQPAEASDLIDIDELIDAYYDRKPDAGVAEQRVSFGTSGHRGSSLTTSFNEDHILATTQAIVDYRAAQGITGPLFLGRDTHGLSRPAERSAIEVLVANGIDVRVDSRDAWVPTPALSLAILTYNRNLTADDPGRADGIVVTPSHNPPRDGGFKYNPPHGGPADTDATGWIADRANALIAARLDGVKRTRFADLDAHTLGSYDFREAYVADLPNIIDVEAIRRAGVRIGVDPLGGASVEYWALIGERYGLDLTVVNPDVDPTWRFMTLDWDEKIRMDPSSPSAMASLVARRDEYDILTGNDADADRHGIVTPDAGLMNPNHYLAVAIDYLYAHRPGWPADAAVGKTLVSSMIIDRVALSLGRTLLEVPVGFKWFVPGLLDGSVAFGGEESAGASFLRTDGTVWTTDKDGILLCLLAAEILAVTGKTPSERYAELEAQYGASTYQRVDAPASPAQKAVLGKLSPDAVTADTLAGEPITAKLSHAPGNGAAIGGVKVQTAHAWFAARPSGTEDVYKLYAESLRGPEHLAQVQDEARAVVSAALGEA</sequence>
<feature type="domain" description="Alpha-D-phosphohexomutase alpha/beta/alpha" evidence="11">
    <location>
        <begin position="321"/>
        <end position="440"/>
    </location>
</feature>
<feature type="domain" description="Alpha-D-phosphohexomutase alpha/beta/alpha" evidence="10">
    <location>
        <begin position="209"/>
        <end position="315"/>
    </location>
</feature>
<dbReference type="NCBIfam" id="TIGR01132">
    <property type="entry name" value="pgm"/>
    <property type="match status" value="1"/>
</dbReference>
<comment type="cofactor">
    <cofactor evidence="1">
        <name>Mg(2+)</name>
        <dbReference type="ChEBI" id="CHEBI:18420"/>
    </cofactor>
</comment>
<dbReference type="PROSITE" id="PS00710">
    <property type="entry name" value="PGM_PMM"/>
    <property type="match status" value="1"/>
</dbReference>
<dbReference type="Proteomes" id="UP000549113">
    <property type="component" value="Unassembled WGS sequence"/>
</dbReference>
<dbReference type="CDD" id="cd05801">
    <property type="entry name" value="PGM_like3"/>
    <property type="match status" value="1"/>
</dbReference>
<dbReference type="SUPFAM" id="SSF55957">
    <property type="entry name" value="Phosphoglucomutase, C-terminal domain"/>
    <property type="match status" value="1"/>
</dbReference>
<dbReference type="InterPro" id="IPR036900">
    <property type="entry name" value="A-D-PHexomutase_C_sf"/>
</dbReference>
<dbReference type="GO" id="GO:0006166">
    <property type="term" value="P:purine ribonucleoside salvage"/>
    <property type="evidence" value="ECO:0007669"/>
    <property type="project" value="TreeGrafter"/>
</dbReference>
<feature type="domain" description="Alpha-D-phosphohexomutase alpha/beta/alpha" evidence="9">
    <location>
        <begin position="37"/>
        <end position="180"/>
    </location>
</feature>
<evidence type="ECO:0000256" key="4">
    <source>
        <dbReference type="ARBA" id="ARBA00022723"/>
    </source>
</evidence>
<evidence type="ECO:0000259" key="9">
    <source>
        <dbReference type="Pfam" id="PF02878"/>
    </source>
</evidence>
<keyword evidence="13" id="KW-1185">Reference proteome</keyword>
<accession>A0AA40SRR5</accession>
<dbReference type="AlphaFoldDB" id="A0AA40SRR5"/>
<comment type="similarity">
    <text evidence="2 7">Belongs to the phosphohexose mutase family.</text>
</comment>
<dbReference type="Pfam" id="PF02880">
    <property type="entry name" value="PGM_PMM_III"/>
    <property type="match status" value="1"/>
</dbReference>
<gene>
    <name evidence="12" type="ORF">BKA10_003009</name>
</gene>
<evidence type="ECO:0000313" key="12">
    <source>
        <dbReference type="EMBL" id="MBB4141215.1"/>
    </source>
</evidence>
<keyword evidence="4 7" id="KW-0479">Metal-binding</keyword>
<dbReference type="PANTHER" id="PTHR45745">
    <property type="entry name" value="PHOSPHOMANNOMUTASE 45A"/>
    <property type="match status" value="1"/>
</dbReference>
<evidence type="ECO:0000256" key="1">
    <source>
        <dbReference type="ARBA" id="ARBA00001946"/>
    </source>
</evidence>
<keyword evidence="3" id="KW-0597">Phosphoprotein</keyword>
<dbReference type="PANTHER" id="PTHR45745:SF1">
    <property type="entry name" value="PHOSPHOGLUCOMUTASE 2B-RELATED"/>
    <property type="match status" value="1"/>
</dbReference>
<comment type="caution">
    <text evidence="12">The sequence shown here is derived from an EMBL/GenBank/DDBJ whole genome shotgun (WGS) entry which is preliminary data.</text>
</comment>
<evidence type="ECO:0000256" key="6">
    <source>
        <dbReference type="ARBA" id="ARBA00023235"/>
    </source>
</evidence>
<dbReference type="InterPro" id="IPR005843">
    <property type="entry name" value="A-D-PHexomutase_C"/>
</dbReference>
<dbReference type="InterPro" id="IPR005846">
    <property type="entry name" value="A-D-PHexomutase_a/b/a-III"/>
</dbReference>
<dbReference type="RefSeq" id="WP_183500718.1">
    <property type="nucleotide sequence ID" value="NZ_BAABCO010000003.1"/>
</dbReference>
<evidence type="ECO:0000259" key="8">
    <source>
        <dbReference type="Pfam" id="PF00408"/>
    </source>
</evidence>
<feature type="domain" description="Alpha-D-phosphohexomutase C-terminal" evidence="8">
    <location>
        <begin position="491"/>
        <end position="537"/>
    </location>
</feature>
<organism evidence="12 13">
    <name type="scientific">Microbacterium invictum</name>
    <dbReference type="NCBI Taxonomy" id="515415"/>
    <lineage>
        <taxon>Bacteria</taxon>
        <taxon>Bacillati</taxon>
        <taxon>Actinomycetota</taxon>
        <taxon>Actinomycetes</taxon>
        <taxon>Micrococcales</taxon>
        <taxon>Microbacteriaceae</taxon>
        <taxon>Microbacterium</taxon>
    </lineage>
</organism>
<protein>
    <submittedName>
        <fullName evidence="12">Phosphoglucomutase</fullName>
        <ecNumber evidence="12">5.4.2.2</ecNumber>
    </submittedName>
</protein>
<evidence type="ECO:0000256" key="3">
    <source>
        <dbReference type="ARBA" id="ARBA00022553"/>
    </source>
</evidence>
<evidence type="ECO:0000313" key="13">
    <source>
        <dbReference type="Proteomes" id="UP000549113"/>
    </source>
</evidence>
<reference evidence="12 13" key="1">
    <citation type="submission" date="2020-08" db="EMBL/GenBank/DDBJ databases">
        <title>Sequencing the genomes of 1000 actinobacteria strains.</title>
        <authorList>
            <person name="Klenk H.-P."/>
        </authorList>
    </citation>
    <scope>NUCLEOTIDE SEQUENCE [LARGE SCALE GENOMIC DNA]</scope>
    <source>
        <strain evidence="12 13">DSM 19600</strain>
    </source>
</reference>
<dbReference type="InterPro" id="IPR005845">
    <property type="entry name" value="A-D-PHexomutase_a/b/a-II"/>
</dbReference>
<evidence type="ECO:0000256" key="5">
    <source>
        <dbReference type="ARBA" id="ARBA00022842"/>
    </source>
</evidence>
<keyword evidence="5 7" id="KW-0460">Magnesium</keyword>
<evidence type="ECO:0000259" key="11">
    <source>
        <dbReference type="Pfam" id="PF02880"/>
    </source>
</evidence>
<dbReference type="GO" id="GO:0005975">
    <property type="term" value="P:carbohydrate metabolic process"/>
    <property type="evidence" value="ECO:0007669"/>
    <property type="project" value="InterPro"/>
</dbReference>
<dbReference type="GO" id="GO:0008973">
    <property type="term" value="F:phosphopentomutase activity"/>
    <property type="evidence" value="ECO:0007669"/>
    <property type="project" value="TreeGrafter"/>
</dbReference>
<name>A0AA40SRR5_9MICO</name>
<proteinExistence type="inferred from homology"/>